<accession>A0AAU7Q1U4</accession>
<name>A0AAU7Q1U4_9RICK</name>
<proteinExistence type="predicted"/>
<reference evidence="2" key="1">
    <citation type="submission" date="2024-06" db="EMBL/GenBank/DDBJ databases">
        <authorList>
            <person name="Dussert Y."/>
            <person name="Peccoud J."/>
            <person name="Pigeault R."/>
        </authorList>
    </citation>
    <scope>NUCLEOTIDE SEQUENCE</scope>
    <source>
        <strain evidence="2">WArc</strain>
    </source>
</reference>
<keyword evidence="1" id="KW-1133">Transmembrane helix</keyword>
<evidence type="ECO:0000256" key="1">
    <source>
        <dbReference type="SAM" id="Phobius"/>
    </source>
</evidence>
<protein>
    <submittedName>
        <fullName evidence="2">Uncharacterized protein</fullName>
    </submittedName>
</protein>
<organism evidence="2">
    <name type="scientific">Wolbachia endosymbiont of Armadillidium arcangelii</name>
    <dbReference type="NCBI Taxonomy" id="3158571"/>
    <lineage>
        <taxon>Bacteria</taxon>
        <taxon>Pseudomonadati</taxon>
        <taxon>Pseudomonadota</taxon>
        <taxon>Alphaproteobacteria</taxon>
        <taxon>Rickettsiales</taxon>
        <taxon>Anaplasmataceae</taxon>
        <taxon>Wolbachieae</taxon>
        <taxon>Wolbachia</taxon>
    </lineage>
</organism>
<feature type="transmembrane region" description="Helical" evidence="1">
    <location>
        <begin position="163"/>
        <end position="180"/>
    </location>
</feature>
<evidence type="ECO:0000313" key="2">
    <source>
        <dbReference type="EMBL" id="XBS66732.1"/>
    </source>
</evidence>
<dbReference type="RefSeq" id="WP_349967179.1">
    <property type="nucleotide sequence ID" value="NZ_CP157942.1"/>
</dbReference>
<gene>
    <name evidence="2" type="ORF">ABLO99_05820</name>
</gene>
<feature type="transmembrane region" description="Helical" evidence="1">
    <location>
        <begin position="186"/>
        <end position="207"/>
    </location>
</feature>
<sequence>MCFSFSNTKDYLQNFFNTLFQLRIYGIKIDLEKLSKELKDFIDYYDKNKEEFKALIDKKANSLNHILNPNMQFDLRYIGPGLNVRNFKCMNGEFKAQELCFFFFLTPTHNSPNVSLSDYFKQNLETQVKMARNLTGPLKDLAESWKNFDRADKIHSYITKPSFCLFVPTLIAAIFTSGTLGTAFTVAAVVTGMCMLVGIVTGIYLNVYAYNSCNSKINDPKVEEFQREPQLC</sequence>
<dbReference type="EMBL" id="CP157942">
    <property type="protein sequence ID" value="XBS66732.1"/>
    <property type="molecule type" value="Genomic_DNA"/>
</dbReference>
<keyword evidence="1" id="KW-0472">Membrane</keyword>
<dbReference type="AlphaFoldDB" id="A0AAU7Q1U4"/>
<keyword evidence="1" id="KW-0812">Transmembrane</keyword>